<evidence type="ECO:0000313" key="1">
    <source>
        <dbReference type="EMBL" id="QXG07487.1"/>
    </source>
</evidence>
<organism evidence="1 2">
    <name type="scientific">Escherichia phage vB_EcoM_4HA13</name>
    <dbReference type="NCBI Taxonomy" id="2601675"/>
    <lineage>
        <taxon>Viruses</taxon>
        <taxon>Duplodnaviria</taxon>
        <taxon>Heunggongvirae</taxon>
        <taxon>Uroviricota</taxon>
        <taxon>Caudoviricetes</taxon>
        <taxon>Chaseviridae</taxon>
        <taxon>Cleopatravirinae</taxon>
        <taxon>Sabourvirus</taxon>
        <taxon>Sabourvirus sv4HA13</taxon>
    </lineage>
</organism>
<dbReference type="Proteomes" id="UP000509770">
    <property type="component" value="Segment"/>
</dbReference>
<keyword evidence="2" id="KW-1185">Reference proteome</keyword>
<gene>
    <name evidence="1" type="ORF">AC4HA13_0080</name>
</gene>
<sequence>MAYSRGNLSRKAYSLRSFNRFSPSLRSRACCKLLNI</sequence>
<accession>A0A8F4TDJ1</accession>
<proteinExistence type="predicted"/>
<protein>
    <submittedName>
        <fullName evidence="1">Uncharacterized protein</fullName>
    </submittedName>
</protein>
<dbReference type="EMBL" id="MN136198">
    <property type="protein sequence ID" value="QXG07487.1"/>
    <property type="molecule type" value="Genomic_DNA"/>
</dbReference>
<evidence type="ECO:0000313" key="2">
    <source>
        <dbReference type="Proteomes" id="UP000509770"/>
    </source>
</evidence>
<reference evidence="1" key="1">
    <citation type="submission" date="2019-07" db="EMBL/GenBank/DDBJ databases">
        <authorList>
            <person name="Lin J."/>
            <person name="Cucic S."/>
            <person name="Klem A."/>
            <person name="Kropinski A."/>
            <person name="Anany H."/>
        </authorList>
    </citation>
    <scope>NUCLEOTIDE SEQUENCE [LARGE SCALE GENOMIC DNA]</scope>
</reference>
<name>A0A8F4TDJ1_9CAUD</name>